<sequence>MTMQKTEAGCQWVKWKVGGCSQDEEDMGCTQKTPLLKAGRLDKGKGKEKQRVEYGSTSKKGHVERSSSPSSSSVSSSTCTSSSQNSNSLPHGDDEEPGPSSSNTWIVSPSLTLENSGSVARDHLASERTWLAYVRTSLALSCAGVGLIGLLLSDSGPGGIVEVPPIDLLVPLRIGYGLGDVFELPGGPEDRSDDMGAMVKTKVKYLAAALVCLGIGVLSVGFVRYFAIQSSLVQGKFPVQSRVVVFVIVISQAALMGGVLSVVCLNPGEAIS</sequence>
<dbReference type="PANTHER" id="PTHR34187:SF2">
    <property type="entry name" value="DUF202 DOMAIN-CONTAINING PROTEIN"/>
    <property type="match status" value="1"/>
</dbReference>
<dbReference type="Proteomes" id="UP001498398">
    <property type="component" value="Unassembled WGS sequence"/>
</dbReference>
<reference evidence="9 10" key="1">
    <citation type="submission" date="2024-01" db="EMBL/GenBank/DDBJ databases">
        <title>A draft genome for the cacao thread blight pathogen Marasmiellus scandens.</title>
        <authorList>
            <person name="Baruah I.K."/>
            <person name="Leung J."/>
            <person name="Bukari Y."/>
            <person name="Amoako-Attah I."/>
            <person name="Meinhardt L.W."/>
            <person name="Bailey B.A."/>
            <person name="Cohen S.P."/>
        </authorList>
    </citation>
    <scope>NUCLEOTIDE SEQUENCE [LARGE SCALE GENOMIC DNA]</scope>
    <source>
        <strain evidence="9 10">GH-19</strain>
    </source>
</reference>
<evidence type="ECO:0000313" key="9">
    <source>
        <dbReference type="EMBL" id="KAK7464884.1"/>
    </source>
</evidence>
<evidence type="ECO:0000313" key="10">
    <source>
        <dbReference type="Proteomes" id="UP001498398"/>
    </source>
</evidence>
<evidence type="ECO:0000259" key="8">
    <source>
        <dbReference type="Pfam" id="PF02656"/>
    </source>
</evidence>
<dbReference type="Pfam" id="PF02656">
    <property type="entry name" value="DUF202"/>
    <property type="match status" value="1"/>
</dbReference>
<gene>
    <name evidence="9" type="ORF">VKT23_006093</name>
</gene>
<protein>
    <recommendedName>
        <fullName evidence="8">DUF202 domain-containing protein</fullName>
    </recommendedName>
</protein>
<comment type="subcellular location">
    <subcellularLocation>
        <location evidence="1">Cell membrane</location>
        <topology evidence="1">Multi-pass membrane protein</topology>
    </subcellularLocation>
</comment>
<evidence type="ECO:0000256" key="6">
    <source>
        <dbReference type="SAM" id="MobiDB-lite"/>
    </source>
</evidence>
<keyword evidence="5 7" id="KW-0472">Membrane</keyword>
<accession>A0ABR1JRU6</accession>
<dbReference type="PANTHER" id="PTHR34187">
    <property type="entry name" value="FGR18P"/>
    <property type="match status" value="1"/>
</dbReference>
<comment type="caution">
    <text evidence="9">The sequence shown here is derived from an EMBL/GenBank/DDBJ whole genome shotgun (WGS) entry which is preliminary data.</text>
</comment>
<dbReference type="InterPro" id="IPR052053">
    <property type="entry name" value="IM_YidH-like"/>
</dbReference>
<feature type="compositionally biased region" description="Low complexity" evidence="6">
    <location>
        <begin position="66"/>
        <end position="88"/>
    </location>
</feature>
<feature type="region of interest" description="Disordered" evidence="6">
    <location>
        <begin position="21"/>
        <end position="107"/>
    </location>
</feature>
<evidence type="ECO:0000256" key="3">
    <source>
        <dbReference type="ARBA" id="ARBA00022692"/>
    </source>
</evidence>
<keyword evidence="2" id="KW-1003">Cell membrane</keyword>
<keyword evidence="4 7" id="KW-1133">Transmembrane helix</keyword>
<name>A0ABR1JRU6_9AGAR</name>
<evidence type="ECO:0000256" key="7">
    <source>
        <dbReference type="SAM" id="Phobius"/>
    </source>
</evidence>
<evidence type="ECO:0000256" key="5">
    <source>
        <dbReference type="ARBA" id="ARBA00023136"/>
    </source>
</evidence>
<evidence type="ECO:0000256" key="2">
    <source>
        <dbReference type="ARBA" id="ARBA00022475"/>
    </source>
</evidence>
<keyword evidence="10" id="KW-1185">Reference proteome</keyword>
<evidence type="ECO:0000256" key="4">
    <source>
        <dbReference type="ARBA" id="ARBA00022989"/>
    </source>
</evidence>
<dbReference type="EMBL" id="JBANRG010000007">
    <property type="protein sequence ID" value="KAK7464884.1"/>
    <property type="molecule type" value="Genomic_DNA"/>
</dbReference>
<feature type="domain" description="DUF202" evidence="8">
    <location>
        <begin position="121"/>
        <end position="229"/>
    </location>
</feature>
<proteinExistence type="predicted"/>
<dbReference type="InterPro" id="IPR003807">
    <property type="entry name" value="DUF202"/>
</dbReference>
<keyword evidence="3 7" id="KW-0812">Transmembrane</keyword>
<feature type="transmembrane region" description="Helical" evidence="7">
    <location>
        <begin position="243"/>
        <end position="265"/>
    </location>
</feature>
<feature type="compositionally biased region" description="Basic and acidic residues" evidence="6">
    <location>
        <begin position="39"/>
        <end position="52"/>
    </location>
</feature>
<organism evidence="9 10">
    <name type="scientific">Marasmiellus scandens</name>
    <dbReference type="NCBI Taxonomy" id="2682957"/>
    <lineage>
        <taxon>Eukaryota</taxon>
        <taxon>Fungi</taxon>
        <taxon>Dikarya</taxon>
        <taxon>Basidiomycota</taxon>
        <taxon>Agaricomycotina</taxon>
        <taxon>Agaricomycetes</taxon>
        <taxon>Agaricomycetidae</taxon>
        <taxon>Agaricales</taxon>
        <taxon>Marasmiineae</taxon>
        <taxon>Omphalotaceae</taxon>
        <taxon>Marasmiellus</taxon>
    </lineage>
</organism>
<evidence type="ECO:0000256" key="1">
    <source>
        <dbReference type="ARBA" id="ARBA00004651"/>
    </source>
</evidence>
<feature type="transmembrane region" description="Helical" evidence="7">
    <location>
        <begin position="205"/>
        <end position="223"/>
    </location>
</feature>